<gene>
    <name evidence="8" type="ORF">EXIGLDRAFT_775991</name>
</gene>
<feature type="domain" description="Thioredoxin" evidence="7">
    <location>
        <begin position="1"/>
        <end position="140"/>
    </location>
</feature>
<evidence type="ECO:0000256" key="6">
    <source>
        <dbReference type="SAM" id="Phobius"/>
    </source>
</evidence>
<accession>A0A165DNW0</accession>
<dbReference type="InterPro" id="IPR017937">
    <property type="entry name" value="Thioredoxin_CS"/>
</dbReference>
<dbReference type="PROSITE" id="PS51352">
    <property type="entry name" value="THIOREDOXIN_2"/>
    <property type="match status" value="1"/>
</dbReference>
<dbReference type="PANTHER" id="PTHR46426:SF1">
    <property type="entry name" value="PROTEIN DISULFIDE-ISOMERASE TMX3"/>
    <property type="match status" value="1"/>
</dbReference>
<feature type="non-terminal residue" evidence="8">
    <location>
        <position position="1"/>
    </location>
</feature>
<evidence type="ECO:0000256" key="4">
    <source>
        <dbReference type="ARBA" id="ARBA00023136"/>
    </source>
</evidence>
<evidence type="ECO:0000313" key="9">
    <source>
        <dbReference type="Proteomes" id="UP000077266"/>
    </source>
</evidence>
<dbReference type="FunCoup" id="A0A165DNW0">
    <property type="interactions" value="356"/>
</dbReference>
<evidence type="ECO:0000256" key="1">
    <source>
        <dbReference type="ARBA" id="ARBA00004389"/>
    </source>
</evidence>
<evidence type="ECO:0000313" key="8">
    <source>
        <dbReference type="EMBL" id="KZV85007.1"/>
    </source>
</evidence>
<dbReference type="Proteomes" id="UP000077266">
    <property type="component" value="Unassembled WGS sequence"/>
</dbReference>
<dbReference type="PANTHER" id="PTHR46426">
    <property type="entry name" value="PROTEIN DISULFIDE-ISOMERASE TMX3"/>
    <property type="match status" value="1"/>
</dbReference>
<dbReference type="GO" id="GO:0005789">
    <property type="term" value="C:endoplasmic reticulum membrane"/>
    <property type="evidence" value="ECO:0007669"/>
    <property type="project" value="UniProtKB-SubCell"/>
</dbReference>
<evidence type="ECO:0000256" key="2">
    <source>
        <dbReference type="ARBA" id="ARBA00022692"/>
    </source>
</evidence>
<comment type="function">
    <text evidence="5">Probable disulfide isomerase, which participates in the folding of proteins containing disulfide bonds. May act as a dithiol oxidase. Acts as a regulator of endoplasmic reticulum-mitochondria contact sites via its ability to regulate redox signals.</text>
</comment>
<dbReference type="InParanoid" id="A0A165DNW0"/>
<evidence type="ECO:0000256" key="3">
    <source>
        <dbReference type="ARBA" id="ARBA00022989"/>
    </source>
</evidence>
<dbReference type="Gene3D" id="3.40.30.10">
    <property type="entry name" value="Glutaredoxin"/>
    <property type="match status" value="2"/>
</dbReference>
<dbReference type="OrthoDB" id="72053at2759"/>
<dbReference type="AlphaFoldDB" id="A0A165DNW0"/>
<dbReference type="EMBL" id="KV426203">
    <property type="protein sequence ID" value="KZV85007.1"/>
    <property type="molecule type" value="Genomic_DNA"/>
</dbReference>
<keyword evidence="4 6" id="KW-0472">Membrane</keyword>
<sequence length="391" mass="43646">TFNGAIAEGPIFIKFFAPWCGHCKKLAPTWTQVAAKMRGRLTIAEVDCDAHNALCRQQGVEGYPQLFFYSGGKKMEYTGSRSLEPLEKYAMKAAAPAVETISYPTFKKLLKDEDVFMVYVYSGDKTYDALVEDASKPLVGSPSVYKSTDARISDLFKDVQLPSILVFKSGEPHAKLHLASYDKADRLTKWMMEKRLPLALELSPDNFQDVMKSPARPLVVLTAYDPADPNAEQVEASVKSFADKWSKSSPGAGREVVHVWMDGVRWDKWLNSMYGIAAPMPKVVIVDHSRLVYYDTDAKGKPIEFEATSVRRALVDARSGITPPKYSENILERYVRWIGDSFTSSFEAVQNNILVSLVAVGALLVVISAAFKRCLRVDKNVYVPHHTGRLD</sequence>
<dbReference type="PRINTS" id="PR00421">
    <property type="entry name" value="THIOREDOXIN"/>
</dbReference>
<dbReference type="STRING" id="1314781.A0A165DNW0"/>
<dbReference type="SUPFAM" id="SSF52833">
    <property type="entry name" value="Thioredoxin-like"/>
    <property type="match status" value="2"/>
</dbReference>
<reference evidence="8 9" key="1">
    <citation type="journal article" date="2016" name="Mol. Biol. Evol.">
        <title>Comparative Genomics of Early-Diverging Mushroom-Forming Fungi Provides Insights into the Origins of Lignocellulose Decay Capabilities.</title>
        <authorList>
            <person name="Nagy L.G."/>
            <person name="Riley R."/>
            <person name="Tritt A."/>
            <person name="Adam C."/>
            <person name="Daum C."/>
            <person name="Floudas D."/>
            <person name="Sun H."/>
            <person name="Yadav J.S."/>
            <person name="Pangilinan J."/>
            <person name="Larsson K.H."/>
            <person name="Matsuura K."/>
            <person name="Barry K."/>
            <person name="Labutti K."/>
            <person name="Kuo R."/>
            <person name="Ohm R.A."/>
            <person name="Bhattacharya S.S."/>
            <person name="Shirouzu T."/>
            <person name="Yoshinaga Y."/>
            <person name="Martin F.M."/>
            <person name="Grigoriev I.V."/>
            <person name="Hibbett D.S."/>
        </authorList>
    </citation>
    <scope>NUCLEOTIDE SEQUENCE [LARGE SCALE GENOMIC DNA]</scope>
    <source>
        <strain evidence="8 9">HHB12029</strain>
    </source>
</reference>
<keyword evidence="3 6" id="KW-1133">Transmembrane helix</keyword>
<keyword evidence="9" id="KW-1185">Reference proteome</keyword>
<protein>
    <submittedName>
        <fullName evidence="8">Thioredoxin-domain-containing protein</fullName>
    </submittedName>
</protein>
<dbReference type="Pfam" id="PF00085">
    <property type="entry name" value="Thioredoxin"/>
    <property type="match status" value="1"/>
</dbReference>
<feature type="transmembrane region" description="Helical" evidence="6">
    <location>
        <begin position="353"/>
        <end position="371"/>
    </location>
</feature>
<dbReference type="InterPro" id="IPR013766">
    <property type="entry name" value="Thioredoxin_domain"/>
</dbReference>
<keyword evidence="2 6" id="KW-0812">Transmembrane</keyword>
<dbReference type="InterPro" id="IPR036249">
    <property type="entry name" value="Thioredoxin-like_sf"/>
</dbReference>
<dbReference type="InterPro" id="IPR052250">
    <property type="entry name" value="PDI_TMX3"/>
</dbReference>
<evidence type="ECO:0000259" key="7">
    <source>
        <dbReference type="PROSITE" id="PS51352"/>
    </source>
</evidence>
<proteinExistence type="predicted"/>
<organism evidence="8 9">
    <name type="scientific">Exidia glandulosa HHB12029</name>
    <dbReference type="NCBI Taxonomy" id="1314781"/>
    <lineage>
        <taxon>Eukaryota</taxon>
        <taxon>Fungi</taxon>
        <taxon>Dikarya</taxon>
        <taxon>Basidiomycota</taxon>
        <taxon>Agaricomycotina</taxon>
        <taxon>Agaricomycetes</taxon>
        <taxon>Auriculariales</taxon>
        <taxon>Exidiaceae</taxon>
        <taxon>Exidia</taxon>
    </lineage>
</organism>
<evidence type="ECO:0000256" key="5">
    <source>
        <dbReference type="ARBA" id="ARBA00045246"/>
    </source>
</evidence>
<comment type="subcellular location">
    <subcellularLocation>
        <location evidence="1">Endoplasmic reticulum membrane</location>
        <topology evidence="1">Single-pass membrane protein</topology>
    </subcellularLocation>
</comment>
<name>A0A165DNW0_EXIGL</name>
<dbReference type="Pfam" id="PF13848">
    <property type="entry name" value="Thioredoxin_6"/>
    <property type="match status" value="1"/>
</dbReference>
<dbReference type="PROSITE" id="PS00194">
    <property type="entry name" value="THIOREDOXIN_1"/>
    <property type="match status" value="1"/>
</dbReference>